<dbReference type="GO" id="GO:0016020">
    <property type="term" value="C:membrane"/>
    <property type="evidence" value="ECO:0007669"/>
    <property type="project" value="InterPro"/>
</dbReference>
<evidence type="ECO:0000256" key="9">
    <source>
        <dbReference type="SAM" id="MobiDB-lite"/>
    </source>
</evidence>
<evidence type="ECO:0000256" key="2">
    <source>
        <dbReference type="ARBA" id="ARBA00012438"/>
    </source>
</evidence>
<comment type="catalytic activity">
    <reaction evidence="1">
        <text>ATP + protein L-histidine = ADP + protein N-phospho-L-histidine.</text>
        <dbReference type="EC" id="2.7.13.3"/>
    </reaction>
</comment>
<dbReference type="Gene3D" id="3.30.565.10">
    <property type="entry name" value="Histidine kinase-like ATPase, C-terminal domain"/>
    <property type="match status" value="1"/>
</dbReference>
<dbReference type="PANTHER" id="PTHR24421:SF10">
    <property type="entry name" value="NITRATE_NITRITE SENSOR PROTEIN NARQ"/>
    <property type="match status" value="1"/>
</dbReference>
<keyword evidence="4" id="KW-0808">Transferase</keyword>
<feature type="transmembrane region" description="Helical" evidence="10">
    <location>
        <begin position="143"/>
        <end position="164"/>
    </location>
</feature>
<dbReference type="EMBL" id="BOOW01000037">
    <property type="protein sequence ID" value="GII95629.1"/>
    <property type="molecule type" value="Genomic_DNA"/>
</dbReference>
<comment type="caution">
    <text evidence="13">The sequence shown here is derived from an EMBL/GenBank/DDBJ whole genome shotgun (WGS) entry which is preliminary data.</text>
</comment>
<evidence type="ECO:0000313" key="13">
    <source>
        <dbReference type="EMBL" id="GII95629.1"/>
    </source>
</evidence>
<feature type="compositionally biased region" description="Basic and acidic residues" evidence="9">
    <location>
        <begin position="405"/>
        <end position="420"/>
    </location>
</feature>
<feature type="domain" description="Histidine kinase/HSP90-like ATPase" evidence="11">
    <location>
        <begin position="305"/>
        <end position="404"/>
    </location>
</feature>
<feature type="domain" description="Signal transduction histidine kinase subgroup 3 dimerisation and phosphoacceptor" evidence="12">
    <location>
        <begin position="189"/>
        <end position="248"/>
    </location>
</feature>
<dbReference type="Pfam" id="PF07730">
    <property type="entry name" value="HisKA_3"/>
    <property type="match status" value="1"/>
</dbReference>
<evidence type="ECO:0000256" key="7">
    <source>
        <dbReference type="ARBA" id="ARBA00022840"/>
    </source>
</evidence>
<feature type="transmembrane region" description="Helical" evidence="10">
    <location>
        <begin position="20"/>
        <end position="39"/>
    </location>
</feature>
<dbReference type="Proteomes" id="UP000606172">
    <property type="component" value="Unassembled WGS sequence"/>
</dbReference>
<evidence type="ECO:0000256" key="8">
    <source>
        <dbReference type="ARBA" id="ARBA00023012"/>
    </source>
</evidence>
<dbReference type="PANTHER" id="PTHR24421">
    <property type="entry name" value="NITRATE/NITRITE SENSOR PROTEIN NARX-RELATED"/>
    <property type="match status" value="1"/>
</dbReference>
<dbReference type="Pfam" id="PF02518">
    <property type="entry name" value="HATPase_c"/>
    <property type="match status" value="1"/>
</dbReference>
<dbReference type="SUPFAM" id="SSF55874">
    <property type="entry name" value="ATPase domain of HSP90 chaperone/DNA topoisomerase II/histidine kinase"/>
    <property type="match status" value="1"/>
</dbReference>
<protein>
    <recommendedName>
        <fullName evidence="2">histidine kinase</fullName>
        <ecNumber evidence="2">2.7.13.3</ecNumber>
    </recommendedName>
</protein>
<dbReference type="InterPro" id="IPR003594">
    <property type="entry name" value="HATPase_dom"/>
</dbReference>
<dbReference type="InterPro" id="IPR050482">
    <property type="entry name" value="Sensor_HK_TwoCompSys"/>
</dbReference>
<keyword evidence="8" id="KW-0902">Two-component regulatory system</keyword>
<dbReference type="GO" id="GO:0046983">
    <property type="term" value="F:protein dimerization activity"/>
    <property type="evidence" value="ECO:0007669"/>
    <property type="project" value="InterPro"/>
</dbReference>
<dbReference type="AlphaFoldDB" id="A0A919VEZ7"/>
<dbReference type="Gene3D" id="1.20.5.1930">
    <property type="match status" value="1"/>
</dbReference>
<keyword evidence="5" id="KW-0547">Nucleotide-binding</keyword>
<keyword evidence="7" id="KW-0067">ATP-binding</keyword>
<evidence type="ECO:0000256" key="3">
    <source>
        <dbReference type="ARBA" id="ARBA00022553"/>
    </source>
</evidence>
<dbReference type="InterPro" id="IPR036890">
    <property type="entry name" value="HATPase_C_sf"/>
</dbReference>
<evidence type="ECO:0000256" key="6">
    <source>
        <dbReference type="ARBA" id="ARBA00022777"/>
    </source>
</evidence>
<evidence type="ECO:0000256" key="10">
    <source>
        <dbReference type="SAM" id="Phobius"/>
    </source>
</evidence>
<dbReference type="InterPro" id="IPR011712">
    <property type="entry name" value="Sig_transdc_His_kin_sub3_dim/P"/>
</dbReference>
<dbReference type="CDD" id="cd16917">
    <property type="entry name" value="HATPase_UhpB-NarQ-NarX-like"/>
    <property type="match status" value="1"/>
</dbReference>
<keyword evidence="14" id="KW-1185">Reference proteome</keyword>
<keyword evidence="10" id="KW-0812">Transmembrane</keyword>
<name>A0A919VEZ7_9ACTN</name>
<evidence type="ECO:0000259" key="12">
    <source>
        <dbReference type="Pfam" id="PF07730"/>
    </source>
</evidence>
<reference evidence="13" key="1">
    <citation type="submission" date="2021-01" db="EMBL/GenBank/DDBJ databases">
        <title>Whole genome shotgun sequence of Sinosporangium siamense NBRC 109515.</title>
        <authorList>
            <person name="Komaki H."/>
            <person name="Tamura T."/>
        </authorList>
    </citation>
    <scope>NUCLEOTIDE SEQUENCE</scope>
    <source>
        <strain evidence="13">NBRC 109515</strain>
    </source>
</reference>
<evidence type="ECO:0000256" key="1">
    <source>
        <dbReference type="ARBA" id="ARBA00000085"/>
    </source>
</evidence>
<evidence type="ECO:0000256" key="5">
    <source>
        <dbReference type="ARBA" id="ARBA00022741"/>
    </source>
</evidence>
<keyword evidence="10" id="KW-0472">Membrane</keyword>
<proteinExistence type="predicted"/>
<accession>A0A919VEZ7</accession>
<sequence>MRSAGELPQRSGSGGNRGWARLAGEIGLVLLIVVLTLLMTETMEWLAWVTNTAAEDTPTMLMVAGTGAVLVLLRGRFPILTLLAAAVVFSRHLEMGVAVAALAYNAAGVVRPRLRLPVLAAATLLPALTALADRQLYDWRRTVAVLVIAAVVCVVVPAMVAILLEQREQLLVTLRERSTLAASEARLQERSRVAREMHDVLGHRLSLISLYAGGLELEARENTPQVKLIRNTAQTAMQELRTVLGILRGDPGDRRADPAGPTEITDATGTRADMRRLVGESTAAGIAATLTWSGEDLAGVESAVRAALHRVVQESLTNVHRYAPGAAVQIDVGRAADTVRVTVANGPHAAGGGQAGGPGGGLGGQGTGKGLIGLRERVRLLGGTFSADRTASGGFAVRATLPLAERPRPEPPEQPPAERQETLGTRTAMAALKGAGLFSVAVLLLGTLIYVPLPGRTQPIEVGMTEGAVRGVAGSSELISELAVRHVEPPRPAGTTCSYIFTGTLYTDIPIEVHRYCFRDGYLAEKKALRVYARD</sequence>
<evidence type="ECO:0000256" key="4">
    <source>
        <dbReference type="ARBA" id="ARBA00022679"/>
    </source>
</evidence>
<organism evidence="13 14">
    <name type="scientific">Sinosporangium siamense</name>
    <dbReference type="NCBI Taxonomy" id="1367973"/>
    <lineage>
        <taxon>Bacteria</taxon>
        <taxon>Bacillati</taxon>
        <taxon>Actinomycetota</taxon>
        <taxon>Actinomycetes</taxon>
        <taxon>Streptosporangiales</taxon>
        <taxon>Streptosporangiaceae</taxon>
        <taxon>Sinosporangium</taxon>
    </lineage>
</organism>
<evidence type="ECO:0000313" key="14">
    <source>
        <dbReference type="Proteomes" id="UP000606172"/>
    </source>
</evidence>
<dbReference type="GO" id="GO:0005524">
    <property type="term" value="F:ATP binding"/>
    <property type="evidence" value="ECO:0007669"/>
    <property type="project" value="UniProtKB-KW"/>
</dbReference>
<gene>
    <name evidence="13" type="ORF">Ssi02_58600</name>
</gene>
<keyword evidence="6" id="KW-0418">Kinase</keyword>
<dbReference type="GO" id="GO:0000155">
    <property type="term" value="F:phosphorelay sensor kinase activity"/>
    <property type="evidence" value="ECO:0007669"/>
    <property type="project" value="InterPro"/>
</dbReference>
<dbReference type="EC" id="2.7.13.3" evidence="2"/>
<evidence type="ECO:0000259" key="11">
    <source>
        <dbReference type="Pfam" id="PF02518"/>
    </source>
</evidence>
<feature type="region of interest" description="Disordered" evidence="9">
    <location>
        <begin position="400"/>
        <end position="420"/>
    </location>
</feature>
<keyword evidence="3" id="KW-0597">Phosphoprotein</keyword>
<keyword evidence="10" id="KW-1133">Transmembrane helix</keyword>